<proteinExistence type="predicted"/>
<organism evidence="1 2">
    <name type="scientific">Bradyrhizobium commune</name>
    <dbReference type="NCBI Taxonomy" id="83627"/>
    <lineage>
        <taxon>Bacteria</taxon>
        <taxon>Pseudomonadati</taxon>
        <taxon>Pseudomonadota</taxon>
        <taxon>Alphaproteobacteria</taxon>
        <taxon>Hyphomicrobiales</taxon>
        <taxon>Nitrobacteraceae</taxon>
        <taxon>Bradyrhizobium</taxon>
    </lineage>
</organism>
<accession>A0A7S9H2T3</accession>
<sequence length="121" mass="13310">MLDIARWLELSSYRSILTTLPIPIVAICIAALSPASAHVHHGADGSTISWYPTDCCHDGDCHPVSRIQMLSDGLLMTTDDGTTLYVNPTKSRRESRDGRWHICFGTGENPDIRCIFAPPNS</sequence>
<evidence type="ECO:0000313" key="1">
    <source>
        <dbReference type="EMBL" id="QPF94366.1"/>
    </source>
</evidence>
<evidence type="ECO:0000313" key="2">
    <source>
        <dbReference type="Proteomes" id="UP000594621"/>
    </source>
</evidence>
<reference evidence="1 2" key="1">
    <citation type="submission" date="2020-09" db="EMBL/GenBank/DDBJ databases">
        <title>Complete genomes of bradyrhizobia occurring on native shrubby legumes in Australia.</title>
        <authorList>
            <person name="Lafay B."/>
        </authorList>
    </citation>
    <scope>NUCLEOTIDE SEQUENCE [LARGE SCALE GENOMIC DNA]</scope>
    <source>
        <strain evidence="1 2">BDV5040</strain>
    </source>
</reference>
<dbReference type="AlphaFoldDB" id="A0A7S9H2T3"/>
<gene>
    <name evidence="1" type="ORF">IC761_14290</name>
</gene>
<dbReference type="Proteomes" id="UP000594621">
    <property type="component" value="Chromosome"/>
</dbReference>
<dbReference type="RefSeq" id="WP_195803858.1">
    <property type="nucleotide sequence ID" value="NZ_CP061379.1"/>
</dbReference>
<name>A0A7S9H2T3_9BRAD</name>
<keyword evidence="2" id="KW-1185">Reference proteome</keyword>
<dbReference type="EMBL" id="CP061379">
    <property type="protein sequence ID" value="QPF94366.1"/>
    <property type="molecule type" value="Genomic_DNA"/>
</dbReference>
<dbReference type="KEGG" id="bcou:IC761_14290"/>
<protein>
    <submittedName>
        <fullName evidence="1">Uncharacterized protein</fullName>
    </submittedName>
</protein>